<feature type="transmembrane region" description="Helical" evidence="1">
    <location>
        <begin position="372"/>
        <end position="396"/>
    </location>
</feature>
<dbReference type="PANTHER" id="PTHR32063:SF24">
    <property type="entry name" value="CATION EFFLUX SYSTEM (ACRB_ACRD_ACRF FAMILY)"/>
    <property type="match status" value="1"/>
</dbReference>
<keyword evidence="1" id="KW-0472">Membrane</keyword>
<feature type="transmembrane region" description="Helical" evidence="1">
    <location>
        <begin position="878"/>
        <end position="898"/>
    </location>
</feature>
<dbReference type="SUPFAM" id="SSF82693">
    <property type="entry name" value="Multidrug efflux transporter AcrB pore domain, PN1, PN2, PC1 and PC2 subdomains"/>
    <property type="match status" value="3"/>
</dbReference>
<gene>
    <name evidence="2" type="ORF">SAMN04488038_103113</name>
</gene>
<proteinExistence type="predicted"/>
<dbReference type="RefSeq" id="WP_093282743.1">
    <property type="nucleotide sequence ID" value="NZ_FOFS01000003.1"/>
</dbReference>
<feature type="transmembrane region" description="Helical" evidence="1">
    <location>
        <begin position="12"/>
        <end position="29"/>
    </location>
</feature>
<dbReference type="PANTHER" id="PTHR32063">
    <property type="match status" value="1"/>
</dbReference>
<keyword evidence="3" id="KW-1185">Reference proteome</keyword>
<feature type="transmembrane region" description="Helical" evidence="1">
    <location>
        <begin position="904"/>
        <end position="929"/>
    </location>
</feature>
<dbReference type="Gene3D" id="1.20.1640.10">
    <property type="entry name" value="Multidrug efflux transporter AcrB transmembrane domain"/>
    <property type="match status" value="2"/>
</dbReference>
<dbReference type="Pfam" id="PF00873">
    <property type="entry name" value="ACR_tran"/>
    <property type="match status" value="1"/>
</dbReference>
<dbReference type="Gene3D" id="3.30.70.1430">
    <property type="entry name" value="Multidrug efflux transporter AcrB pore domain"/>
    <property type="match status" value="2"/>
</dbReference>
<dbReference type="Gene3D" id="3.30.70.1320">
    <property type="entry name" value="Multidrug efflux transporter AcrB pore domain like"/>
    <property type="match status" value="1"/>
</dbReference>
<organism evidence="2 3">
    <name type="scientific">Solimonas aquatica</name>
    <dbReference type="NCBI Taxonomy" id="489703"/>
    <lineage>
        <taxon>Bacteria</taxon>
        <taxon>Pseudomonadati</taxon>
        <taxon>Pseudomonadota</taxon>
        <taxon>Gammaproteobacteria</taxon>
        <taxon>Nevskiales</taxon>
        <taxon>Nevskiaceae</taxon>
        <taxon>Solimonas</taxon>
    </lineage>
</organism>
<feature type="transmembrane region" description="Helical" evidence="1">
    <location>
        <begin position="524"/>
        <end position="546"/>
    </location>
</feature>
<keyword evidence="1" id="KW-0812">Transmembrane</keyword>
<feature type="transmembrane region" description="Helical" evidence="1">
    <location>
        <begin position="977"/>
        <end position="998"/>
    </location>
</feature>
<dbReference type="InterPro" id="IPR027463">
    <property type="entry name" value="AcrB_DN_DC_subdom"/>
</dbReference>
<protein>
    <submittedName>
        <fullName evidence="2">Multidrug efflux pump subunit AcrB</fullName>
    </submittedName>
</protein>
<evidence type="ECO:0000313" key="3">
    <source>
        <dbReference type="Proteomes" id="UP000199233"/>
    </source>
</evidence>
<feature type="transmembrane region" description="Helical" evidence="1">
    <location>
        <begin position="338"/>
        <end position="360"/>
    </location>
</feature>
<dbReference type="EMBL" id="FOFS01000003">
    <property type="protein sequence ID" value="SEQ02557.1"/>
    <property type="molecule type" value="Genomic_DNA"/>
</dbReference>
<dbReference type="InterPro" id="IPR001036">
    <property type="entry name" value="Acrflvin-R"/>
</dbReference>
<accession>A0A1H9CNC3</accession>
<feature type="transmembrane region" description="Helical" evidence="1">
    <location>
        <begin position="427"/>
        <end position="447"/>
    </location>
</feature>
<dbReference type="PRINTS" id="PR00702">
    <property type="entry name" value="ACRIFLAVINRP"/>
</dbReference>
<feature type="transmembrane region" description="Helical" evidence="1">
    <location>
        <begin position="851"/>
        <end position="871"/>
    </location>
</feature>
<dbReference type="AlphaFoldDB" id="A0A1H9CNC3"/>
<dbReference type="STRING" id="489703.SAMN04488038_103113"/>
<dbReference type="Gene3D" id="3.30.2090.10">
    <property type="entry name" value="Multidrug efflux transporter AcrB TolC docking domain, DN and DC subdomains"/>
    <property type="match status" value="2"/>
</dbReference>
<name>A0A1H9CNC3_9GAMM</name>
<dbReference type="GO" id="GO:0005886">
    <property type="term" value="C:plasma membrane"/>
    <property type="evidence" value="ECO:0007669"/>
    <property type="project" value="TreeGrafter"/>
</dbReference>
<evidence type="ECO:0000256" key="1">
    <source>
        <dbReference type="SAM" id="Phobius"/>
    </source>
</evidence>
<dbReference type="SUPFAM" id="SSF82866">
    <property type="entry name" value="Multidrug efflux transporter AcrB transmembrane domain"/>
    <property type="match status" value="2"/>
</dbReference>
<sequence>MRISEFAVRNVPFMLVVFVLMTAMGFSAWQKIARTEDPYFPIPAFSVVAIYPGADPREAEQQLVKPIEDAIHSLDDVKHIDSTSDDSLGIVRVEFEASVDTDKKFDELQREIDGLGRKLPAGVSSLEIHKVNPGLVNIVQYALVSETLPYRTLEDLAEDLKDRFERVSGVREAETWAYPQRELRVELDLKRLADLNLRPLQVLNAVQGENSNVPGGAVETGGRRFNIKTVGSYRDPQEVLDTVIVGTGAAAIRVRDVAQVRWDSGSLDYIARFDGRRAVYVTANQKKDRNIFDTREQLLAAAEEFRKTLPAGVTLELGFDQSRNVDTRLKRLGKDFSIALLLVIVTLLPLGLRAAGIVMVSLPLSLASGLAALYFAGFSLNQLSIAGFVIALGLLVDDSIVVTENIARHLREGLPPDEAAIRATKQISLAILGCTATLMFAFLPLLALPGNSGKFIRSMPLAVLFTVGASLLVALTMIPFLASRLLPRDEDHEGNAVLRWLMRGIHGIYAPILQRALAHPIRTVLLSSLGCLAVAGLIPLMGQSLFPKADTPQFMVQLNLPNGSSLSSTDALLRRVEKLMLAQPEVAHVLSNVGHGNPQIYYNIFPRELSANYGDLFVQLKHYDANKTRAFYERMRRQLDDFSGADIVLKEFENGPPIEAPIALRIIGPDLETLRQLAARLEAVMRDTPGVRDIVNPLRRSRLDLHLDVDTGKAGLLGVSPLELSQDVRLAVAGLSAGEFRVGNGDSYPIVLRAPMSPRPDLSTLQDLHIGSSSGAQIPLAQLAELKLSDSPPRIYRRNRERAVSLTAYTAAGYNTEQLTLGLLKKLDAMQLPEGYRYEAGGELQGRQDSFAGFGTAIMVAVGGILAILVLEFGSFRSTLIVATVIPLGVMGGILMLFLCGYDISFTAVIGFIALIGIEIKNSILLVDFTNQLRAEGKGLDEAIAEAGQIRFLPILLTSVTAIGGMLPLALQDSPLYSPMALVIIGGLISSTLAGRLVTPVMYKLLPPSLPRPQLPRVTV</sequence>
<dbReference type="OrthoDB" id="9757940at2"/>
<dbReference type="Proteomes" id="UP000199233">
    <property type="component" value="Unassembled WGS sequence"/>
</dbReference>
<feature type="transmembrane region" description="Helical" evidence="1">
    <location>
        <begin position="950"/>
        <end position="971"/>
    </location>
</feature>
<reference evidence="2 3" key="1">
    <citation type="submission" date="2016-10" db="EMBL/GenBank/DDBJ databases">
        <authorList>
            <person name="de Groot N.N."/>
        </authorList>
    </citation>
    <scope>NUCLEOTIDE SEQUENCE [LARGE SCALE GENOMIC DNA]</scope>
    <source>
        <strain evidence="2 3">DSM 25927</strain>
    </source>
</reference>
<evidence type="ECO:0000313" key="2">
    <source>
        <dbReference type="EMBL" id="SEQ02557.1"/>
    </source>
</evidence>
<dbReference type="Gene3D" id="3.30.70.1440">
    <property type="entry name" value="Multidrug efflux transporter AcrB pore domain"/>
    <property type="match status" value="1"/>
</dbReference>
<dbReference type="GO" id="GO:0042910">
    <property type="term" value="F:xenobiotic transmembrane transporter activity"/>
    <property type="evidence" value="ECO:0007669"/>
    <property type="project" value="TreeGrafter"/>
</dbReference>
<keyword evidence="1" id="KW-1133">Transmembrane helix</keyword>
<feature type="transmembrane region" description="Helical" evidence="1">
    <location>
        <begin position="459"/>
        <end position="482"/>
    </location>
</feature>
<dbReference type="SUPFAM" id="SSF82714">
    <property type="entry name" value="Multidrug efflux transporter AcrB TolC docking domain, DN and DC subdomains"/>
    <property type="match status" value="2"/>
</dbReference>